<keyword evidence="2" id="KW-0238">DNA-binding</keyword>
<name>A0A414SSI8_9FIRM</name>
<dbReference type="EMBL" id="QRIC01000025">
    <property type="protein sequence ID" value="RHG24117.1"/>
    <property type="molecule type" value="Genomic_DNA"/>
</dbReference>
<evidence type="ECO:0000256" key="1">
    <source>
        <dbReference type="ARBA" id="ARBA00023015"/>
    </source>
</evidence>
<dbReference type="Gene3D" id="2.60.120.280">
    <property type="entry name" value="Regulatory protein AraC"/>
    <property type="match status" value="1"/>
</dbReference>
<dbReference type="PANTHER" id="PTHR43280:SF30">
    <property type="entry name" value="MMSAB OPERON REGULATORY PROTEIN"/>
    <property type="match status" value="1"/>
</dbReference>
<keyword evidence="6" id="KW-1185">Reference proteome</keyword>
<dbReference type="PROSITE" id="PS01124">
    <property type="entry name" value="HTH_ARAC_FAMILY_2"/>
    <property type="match status" value="1"/>
</dbReference>
<dbReference type="SUPFAM" id="SSF46689">
    <property type="entry name" value="Homeodomain-like"/>
    <property type="match status" value="2"/>
</dbReference>
<evidence type="ECO:0000256" key="2">
    <source>
        <dbReference type="ARBA" id="ARBA00023125"/>
    </source>
</evidence>
<dbReference type="InterPro" id="IPR018060">
    <property type="entry name" value="HTH_AraC"/>
</dbReference>
<dbReference type="Pfam" id="PF02311">
    <property type="entry name" value="AraC_binding"/>
    <property type="match status" value="1"/>
</dbReference>
<dbReference type="GO" id="GO:0043565">
    <property type="term" value="F:sequence-specific DNA binding"/>
    <property type="evidence" value="ECO:0007669"/>
    <property type="project" value="InterPro"/>
</dbReference>
<dbReference type="RefSeq" id="WP_118225275.1">
    <property type="nucleotide sequence ID" value="NZ_QRIC01000025.1"/>
</dbReference>
<evidence type="ECO:0000259" key="4">
    <source>
        <dbReference type="PROSITE" id="PS01124"/>
    </source>
</evidence>
<dbReference type="GO" id="GO:0003700">
    <property type="term" value="F:DNA-binding transcription factor activity"/>
    <property type="evidence" value="ECO:0007669"/>
    <property type="project" value="InterPro"/>
</dbReference>
<dbReference type="SMART" id="SM00342">
    <property type="entry name" value="HTH_ARAC"/>
    <property type="match status" value="1"/>
</dbReference>
<keyword evidence="1" id="KW-0805">Transcription regulation</keyword>
<dbReference type="AlphaFoldDB" id="A0A414SSI8"/>
<feature type="domain" description="HTH araC/xylS-type" evidence="4">
    <location>
        <begin position="199"/>
        <end position="297"/>
    </location>
</feature>
<dbReference type="InterPro" id="IPR037923">
    <property type="entry name" value="HTH-like"/>
</dbReference>
<dbReference type="SUPFAM" id="SSF51215">
    <property type="entry name" value="Regulatory protein AraC"/>
    <property type="match status" value="1"/>
</dbReference>
<sequence>MEREKDEAYIQESQKRDGFKDEQYFIIPTESFKEYLKHPLVKAMYLTDIGFFPKAYHHYREREEGTEEYILLYCTEGEGYIHVGNKKYHLRRQEVFCIPRNQKHKYYASEKNPWSIFWVHFKGENTGYYPLEECQIIQMNSIHAENRIITLFGVLFRVLERNYTLGNFIYISQVLSLILSEIYFREKADEASQQNRHITTIVRYMYRHLDRNLKLEDLAEELELSKSYINASFKKYTGRAPIDFFINLKMQEACKLLKSTDLYIVEISQKLGYDDPYYFSRIFKKVMGVSPKEYRNGDYIQKQ</sequence>
<organism evidence="5 6">
    <name type="scientific">Dorea longicatena</name>
    <dbReference type="NCBI Taxonomy" id="88431"/>
    <lineage>
        <taxon>Bacteria</taxon>
        <taxon>Bacillati</taxon>
        <taxon>Bacillota</taxon>
        <taxon>Clostridia</taxon>
        <taxon>Lachnospirales</taxon>
        <taxon>Lachnospiraceae</taxon>
        <taxon>Dorea</taxon>
    </lineage>
</organism>
<accession>A0A414SSI8</accession>
<dbReference type="InterPro" id="IPR020449">
    <property type="entry name" value="Tscrpt_reg_AraC-type_HTH"/>
</dbReference>
<reference evidence="5 6" key="1">
    <citation type="submission" date="2018-08" db="EMBL/GenBank/DDBJ databases">
        <title>A genome reference for cultivated species of the human gut microbiota.</title>
        <authorList>
            <person name="Zou Y."/>
            <person name="Xue W."/>
            <person name="Luo G."/>
        </authorList>
    </citation>
    <scope>NUCLEOTIDE SEQUENCE [LARGE SCALE GENOMIC DNA]</scope>
    <source>
        <strain evidence="5 6">AM22-22</strain>
    </source>
</reference>
<dbReference type="PANTHER" id="PTHR43280">
    <property type="entry name" value="ARAC-FAMILY TRANSCRIPTIONAL REGULATOR"/>
    <property type="match status" value="1"/>
</dbReference>
<dbReference type="PRINTS" id="PR00032">
    <property type="entry name" value="HTHARAC"/>
</dbReference>
<comment type="caution">
    <text evidence="5">The sequence shown here is derived from an EMBL/GenBank/DDBJ whole genome shotgun (WGS) entry which is preliminary data.</text>
</comment>
<dbReference type="Gene3D" id="1.10.10.60">
    <property type="entry name" value="Homeodomain-like"/>
    <property type="match status" value="2"/>
</dbReference>
<dbReference type="PROSITE" id="PS00041">
    <property type="entry name" value="HTH_ARAC_FAMILY_1"/>
    <property type="match status" value="1"/>
</dbReference>
<dbReference type="InterPro" id="IPR009057">
    <property type="entry name" value="Homeodomain-like_sf"/>
</dbReference>
<dbReference type="InterPro" id="IPR003313">
    <property type="entry name" value="AraC-bd"/>
</dbReference>
<evidence type="ECO:0000313" key="5">
    <source>
        <dbReference type="EMBL" id="RHG24117.1"/>
    </source>
</evidence>
<dbReference type="Pfam" id="PF12833">
    <property type="entry name" value="HTH_18"/>
    <property type="match status" value="1"/>
</dbReference>
<protein>
    <submittedName>
        <fullName evidence="5">AraC family transcriptional regulator</fullName>
    </submittedName>
</protein>
<dbReference type="InterPro" id="IPR018062">
    <property type="entry name" value="HTH_AraC-typ_CS"/>
</dbReference>
<evidence type="ECO:0000256" key="3">
    <source>
        <dbReference type="ARBA" id="ARBA00023163"/>
    </source>
</evidence>
<dbReference type="CDD" id="cd06986">
    <property type="entry name" value="cupin_MmsR-like_N"/>
    <property type="match status" value="1"/>
</dbReference>
<proteinExistence type="predicted"/>
<gene>
    <name evidence="5" type="ORF">DW265_10715</name>
</gene>
<dbReference type="Proteomes" id="UP000284095">
    <property type="component" value="Unassembled WGS sequence"/>
</dbReference>
<evidence type="ECO:0000313" key="6">
    <source>
        <dbReference type="Proteomes" id="UP000284095"/>
    </source>
</evidence>
<keyword evidence="3" id="KW-0804">Transcription</keyword>